<dbReference type="EMBL" id="UXUI01008569">
    <property type="protein sequence ID" value="VDD91829.1"/>
    <property type="molecule type" value="Genomic_DNA"/>
</dbReference>
<reference evidence="2 3" key="2">
    <citation type="submission" date="2018-10" db="EMBL/GenBank/DDBJ databases">
        <authorList>
            <consortium name="Pathogen Informatics"/>
        </authorList>
    </citation>
    <scope>NUCLEOTIDE SEQUENCE [LARGE SCALE GENOMIC DNA]</scope>
</reference>
<dbReference type="WBParaSite" id="EVEC_0000705901-mRNA-1">
    <property type="protein sequence ID" value="EVEC_0000705901-mRNA-1"/>
    <property type="gene ID" value="EVEC_0000705901"/>
</dbReference>
<keyword evidence="3" id="KW-1185">Reference proteome</keyword>
<accession>A0A0N4V9E8</accession>
<protein>
    <submittedName>
        <fullName evidence="4">HAP1 N-terminal domain-containing protein</fullName>
    </submittedName>
</protein>
<reference evidence="4" key="1">
    <citation type="submission" date="2017-02" db="UniProtKB">
        <authorList>
            <consortium name="WormBaseParasite"/>
        </authorList>
    </citation>
    <scope>IDENTIFICATION</scope>
</reference>
<keyword evidence="1" id="KW-0175">Coiled coil</keyword>
<evidence type="ECO:0000313" key="2">
    <source>
        <dbReference type="EMBL" id="VDD91829.1"/>
    </source>
</evidence>
<dbReference type="OrthoDB" id="10659258at2759"/>
<feature type="coiled-coil region" evidence="1">
    <location>
        <begin position="40"/>
        <end position="158"/>
    </location>
</feature>
<evidence type="ECO:0000313" key="4">
    <source>
        <dbReference type="WBParaSite" id="EVEC_0000705901-mRNA-1"/>
    </source>
</evidence>
<organism evidence="4">
    <name type="scientific">Enterobius vermicularis</name>
    <name type="common">Human pinworm</name>
    <dbReference type="NCBI Taxonomy" id="51028"/>
    <lineage>
        <taxon>Eukaryota</taxon>
        <taxon>Metazoa</taxon>
        <taxon>Ecdysozoa</taxon>
        <taxon>Nematoda</taxon>
        <taxon>Chromadorea</taxon>
        <taxon>Rhabditida</taxon>
        <taxon>Spirurina</taxon>
        <taxon>Oxyuridomorpha</taxon>
        <taxon>Oxyuroidea</taxon>
        <taxon>Oxyuridae</taxon>
        <taxon>Enterobius</taxon>
    </lineage>
</organism>
<name>A0A0N4V9E8_ENTVE</name>
<sequence>MEKAIAQLDSLVTMSYRDSFSDTNSESRAASTEASTSTTIEDVLEICQEQSKTIRELNQENMQLRDTVRQLKLALNYSHELHATATSDKKAACNALIELERQLEMALREKKALDEGLQNASKLLEELRNKSIMDKRKLEQTQSMYDELKERYDVFQKQCSCRKSPSQMSDFIRNELRPVAQMSPDGYIFRPNLLEATKVDDQENGYQKITAERSKEISEVLEQSLRQNEIVLEQQRQEILPVKLSNQQSAKKNTKPAKEEGLFRTFLRRSFSTRRKKVRAPNVPVSKIVLENEL</sequence>
<gene>
    <name evidence="2" type="ORF">EVEC_LOCUS6580</name>
</gene>
<dbReference type="Proteomes" id="UP000274131">
    <property type="component" value="Unassembled WGS sequence"/>
</dbReference>
<proteinExistence type="predicted"/>
<evidence type="ECO:0000256" key="1">
    <source>
        <dbReference type="SAM" id="Coils"/>
    </source>
</evidence>
<evidence type="ECO:0000313" key="3">
    <source>
        <dbReference type="Proteomes" id="UP000274131"/>
    </source>
</evidence>
<dbReference type="AlphaFoldDB" id="A0A0N4V9E8"/>